<keyword evidence="2 3" id="KW-0802">TPR repeat</keyword>
<dbReference type="Gene3D" id="1.25.40.10">
    <property type="entry name" value="Tetratricopeptide repeat domain"/>
    <property type="match status" value="2"/>
</dbReference>
<accession>A0AAD5NBN4</accession>
<dbReference type="SUPFAM" id="SSF48452">
    <property type="entry name" value="TPR-like"/>
    <property type="match status" value="2"/>
</dbReference>
<keyword evidence="1" id="KW-0677">Repeat</keyword>
<evidence type="ECO:0000313" key="4">
    <source>
        <dbReference type="EMBL" id="KAJ1364924.1"/>
    </source>
</evidence>
<keyword evidence="5" id="KW-1185">Reference proteome</keyword>
<gene>
    <name evidence="4" type="ORF">KIN20_025121</name>
</gene>
<reference evidence="4" key="1">
    <citation type="submission" date="2021-06" db="EMBL/GenBank/DDBJ databases">
        <title>Parelaphostrongylus tenuis whole genome reference sequence.</title>
        <authorList>
            <person name="Garwood T.J."/>
            <person name="Larsen P.A."/>
            <person name="Fountain-Jones N.M."/>
            <person name="Garbe J.R."/>
            <person name="Macchietto M.G."/>
            <person name="Kania S.A."/>
            <person name="Gerhold R.W."/>
            <person name="Richards J.E."/>
            <person name="Wolf T.M."/>
        </authorList>
    </citation>
    <scope>NUCLEOTIDE SEQUENCE</scope>
    <source>
        <strain evidence="4">MNPRO001-30</strain>
        <tissue evidence="4">Meninges</tissue>
    </source>
</reference>
<dbReference type="InterPro" id="IPR011990">
    <property type="entry name" value="TPR-like_helical_dom_sf"/>
</dbReference>
<dbReference type="PANTHER" id="PTHR15704:SF7">
    <property type="entry name" value="SUPERKILLER COMPLEX PROTEIN 3"/>
    <property type="match status" value="1"/>
</dbReference>
<protein>
    <submittedName>
        <fullName evidence="4">Uncharacterized protein</fullName>
    </submittedName>
</protein>
<evidence type="ECO:0000256" key="1">
    <source>
        <dbReference type="ARBA" id="ARBA00022737"/>
    </source>
</evidence>
<dbReference type="PANTHER" id="PTHR15704">
    <property type="entry name" value="SUPERKILLER 3 PROTEIN-RELATED"/>
    <property type="match status" value="1"/>
</dbReference>
<dbReference type="InterPro" id="IPR039226">
    <property type="entry name" value="Ski3/TTC37"/>
</dbReference>
<dbReference type="SMART" id="SM00028">
    <property type="entry name" value="TPR"/>
    <property type="match status" value="5"/>
</dbReference>
<sequence>MNNVGEATRICCPSSCVLPSFSIDCASVKLLKGESLDDLIEYYGPSSVDAKRIRILRALNSGRPEDALDDAESILNDESASWRDLVLVAELNIASSKDATSLLVKSAKLNPRSSRVFFLLGRTLCRKNPPKARSCLERAVKIRPTNEEYVRALDDVYCEVGESVEQRLALLNGLCAYRKPLWLRKRLAELCKAKQDWDTVISELQHIIRESPDDIGSWAGLAEAYSSRGNLQSSVKAYERLLGISPESDYAICLIQVLMRMHNLDEAAKRCDQWRSNHRGNSVLKKAVDVLDAQVHLRLFDNSVGEERYEHLKMAFNLLDIVISERPRISLAYKLAADALFRASKFQDEFMLSVGIPSSWSISCRLSAIRSTVMFYSVALHLNQENPWAWNDLAVALLYSSHLNKSSEDAVKALECLRKALGLCKCSQMRSHFWTLIAEAERLSTVEEARNNASSSAALQQHYLVRALQLNKANDEAWLRLALLYYTNGAMDKSHMAIETALKHNPQLAEAWCAWALKADLEGIIDESMDLFRHSISIKPIASAVMKYTAYLCQTMESSRFDPATVMIDFNKVLQLRDGIEAKDKDLLLHMGWLQWISSAKSAIESRPSCCQSCGALKNLGLLCAFSTEELFTILKEEQPLYKNLFEQLTAPNAEELQELYNAHSKLISVPLVVAAIIRFELPISDQAVTVLHDVLPRHELIDVFPTVMPEEMDNGLKYVEQDGEEPFRYSHYVAKPLWEVLRKCRDQLQSDE</sequence>
<dbReference type="Pfam" id="PF13181">
    <property type="entry name" value="TPR_8"/>
    <property type="match status" value="1"/>
</dbReference>
<proteinExistence type="predicted"/>
<dbReference type="InterPro" id="IPR019734">
    <property type="entry name" value="TPR_rpt"/>
</dbReference>
<evidence type="ECO:0000256" key="2">
    <source>
        <dbReference type="ARBA" id="ARBA00022803"/>
    </source>
</evidence>
<dbReference type="AlphaFoldDB" id="A0AAD5NBN4"/>
<evidence type="ECO:0000256" key="3">
    <source>
        <dbReference type="PROSITE-ProRule" id="PRU00339"/>
    </source>
</evidence>
<dbReference type="GO" id="GO:0006401">
    <property type="term" value="P:RNA catabolic process"/>
    <property type="evidence" value="ECO:0007669"/>
    <property type="project" value="InterPro"/>
</dbReference>
<name>A0AAD5NBN4_PARTN</name>
<evidence type="ECO:0000313" key="5">
    <source>
        <dbReference type="Proteomes" id="UP001196413"/>
    </source>
</evidence>
<comment type="caution">
    <text evidence="4">The sequence shown here is derived from an EMBL/GenBank/DDBJ whole genome shotgun (WGS) entry which is preliminary data.</text>
</comment>
<dbReference type="PROSITE" id="PS50005">
    <property type="entry name" value="TPR"/>
    <property type="match status" value="1"/>
</dbReference>
<organism evidence="4 5">
    <name type="scientific">Parelaphostrongylus tenuis</name>
    <name type="common">Meningeal worm</name>
    <dbReference type="NCBI Taxonomy" id="148309"/>
    <lineage>
        <taxon>Eukaryota</taxon>
        <taxon>Metazoa</taxon>
        <taxon>Ecdysozoa</taxon>
        <taxon>Nematoda</taxon>
        <taxon>Chromadorea</taxon>
        <taxon>Rhabditida</taxon>
        <taxon>Rhabditina</taxon>
        <taxon>Rhabditomorpha</taxon>
        <taxon>Strongyloidea</taxon>
        <taxon>Metastrongylidae</taxon>
        <taxon>Parelaphostrongylus</taxon>
    </lineage>
</organism>
<feature type="repeat" description="TPR" evidence="3">
    <location>
        <begin position="215"/>
        <end position="248"/>
    </location>
</feature>
<dbReference type="EMBL" id="JAHQIW010005106">
    <property type="protein sequence ID" value="KAJ1364924.1"/>
    <property type="molecule type" value="Genomic_DNA"/>
</dbReference>
<dbReference type="GO" id="GO:0055087">
    <property type="term" value="C:Ski complex"/>
    <property type="evidence" value="ECO:0007669"/>
    <property type="project" value="InterPro"/>
</dbReference>
<dbReference type="Proteomes" id="UP001196413">
    <property type="component" value="Unassembled WGS sequence"/>
</dbReference>